<dbReference type="PANTHER" id="PTHR43197:SF1">
    <property type="entry name" value="UTP--GLUCOSE-1-PHOSPHATE URIDYLYLTRANSFERASE"/>
    <property type="match status" value="1"/>
</dbReference>
<accession>A0A0F9UJU8</accession>
<dbReference type="EMBL" id="LAZR01000085">
    <property type="protein sequence ID" value="KKN93530.1"/>
    <property type="molecule type" value="Genomic_DNA"/>
</dbReference>
<evidence type="ECO:0000256" key="1">
    <source>
        <dbReference type="ARBA" id="ARBA00006890"/>
    </source>
</evidence>
<dbReference type="Pfam" id="PF00483">
    <property type="entry name" value="NTP_transferase"/>
    <property type="match status" value="1"/>
</dbReference>
<dbReference type="EC" id="2.7.7.9" evidence="2"/>
<dbReference type="GO" id="GO:0003983">
    <property type="term" value="F:UTP:glucose-1-phosphate uridylyltransferase activity"/>
    <property type="evidence" value="ECO:0007669"/>
    <property type="project" value="UniProtKB-EC"/>
</dbReference>
<dbReference type="GO" id="GO:0006011">
    <property type="term" value="P:UDP-alpha-D-glucose metabolic process"/>
    <property type="evidence" value="ECO:0007669"/>
    <property type="project" value="InterPro"/>
</dbReference>
<evidence type="ECO:0000256" key="2">
    <source>
        <dbReference type="ARBA" id="ARBA00012415"/>
    </source>
</evidence>
<reference evidence="7" key="1">
    <citation type="journal article" date="2015" name="Nature">
        <title>Complex archaea that bridge the gap between prokaryotes and eukaryotes.</title>
        <authorList>
            <person name="Spang A."/>
            <person name="Saw J.H."/>
            <person name="Jorgensen S.L."/>
            <person name="Zaremba-Niedzwiedzka K."/>
            <person name="Martijn J."/>
            <person name="Lind A.E."/>
            <person name="van Eijk R."/>
            <person name="Schleper C."/>
            <person name="Guy L."/>
            <person name="Ettema T.J."/>
        </authorList>
    </citation>
    <scope>NUCLEOTIDE SEQUENCE</scope>
</reference>
<evidence type="ECO:0000259" key="6">
    <source>
        <dbReference type="Pfam" id="PF00483"/>
    </source>
</evidence>
<gene>
    <name evidence="7" type="ORF">LCGC14_0197190</name>
</gene>
<evidence type="ECO:0000256" key="5">
    <source>
        <dbReference type="ARBA" id="ARBA00048128"/>
    </source>
</evidence>
<dbReference type="InterPro" id="IPR005771">
    <property type="entry name" value="GalU_uridylyltTrfase_bac/arc"/>
</dbReference>
<dbReference type="InterPro" id="IPR005835">
    <property type="entry name" value="NTP_transferase_dom"/>
</dbReference>
<sequence length="294" mass="33345">MAESKEIKKAIFPLAGLGTRFLPLSKVVSKEFLPLVDKPMVHCLIEEALTAGIEKIIFVIPSSKKEISEYFKRTPKLEKILKERKREDLLEELKKIQELAKKISFSFVIQKEPLGDGQAILLAKNMINKEPAAIFFSDDIIDSKIPCLSQLKQAFKTSQAPILALKKVPPERLPFYGVVGVEKIANRIYKIKEIVEKPPEGTAPSNLAIVGRYIITPEVFDYLKKISSAKNKEIHLSQALAKMIKDGKIIYGYEIEGEWLECGNKLGWLKSHLYLSLKHPEFGPELKKYLKEII</sequence>
<dbReference type="InterPro" id="IPR029044">
    <property type="entry name" value="Nucleotide-diphossugar_trans"/>
</dbReference>
<evidence type="ECO:0000256" key="4">
    <source>
        <dbReference type="ARBA" id="ARBA00022695"/>
    </source>
</evidence>
<evidence type="ECO:0000256" key="3">
    <source>
        <dbReference type="ARBA" id="ARBA00022679"/>
    </source>
</evidence>
<dbReference type="AlphaFoldDB" id="A0A0F9UJU8"/>
<dbReference type="Gene3D" id="3.90.550.10">
    <property type="entry name" value="Spore Coat Polysaccharide Biosynthesis Protein SpsA, Chain A"/>
    <property type="match status" value="1"/>
</dbReference>
<comment type="caution">
    <text evidence="7">The sequence shown here is derived from an EMBL/GenBank/DDBJ whole genome shotgun (WGS) entry which is preliminary data.</text>
</comment>
<keyword evidence="3" id="KW-0808">Transferase</keyword>
<keyword evidence="4" id="KW-0548">Nucleotidyltransferase</keyword>
<organism evidence="7">
    <name type="scientific">marine sediment metagenome</name>
    <dbReference type="NCBI Taxonomy" id="412755"/>
    <lineage>
        <taxon>unclassified sequences</taxon>
        <taxon>metagenomes</taxon>
        <taxon>ecological metagenomes</taxon>
    </lineage>
</organism>
<feature type="domain" description="Nucleotidyl transferase" evidence="6">
    <location>
        <begin position="15"/>
        <end position="265"/>
    </location>
</feature>
<comment type="similarity">
    <text evidence="1">Belongs to the UDPGP type 2 family.</text>
</comment>
<name>A0A0F9UJU8_9ZZZZ</name>
<protein>
    <recommendedName>
        <fullName evidence="2">UTP--glucose-1-phosphate uridylyltransferase</fullName>
        <ecNumber evidence="2">2.7.7.9</ecNumber>
    </recommendedName>
</protein>
<evidence type="ECO:0000313" key="7">
    <source>
        <dbReference type="EMBL" id="KKN93530.1"/>
    </source>
</evidence>
<dbReference type="SUPFAM" id="SSF53448">
    <property type="entry name" value="Nucleotide-diphospho-sugar transferases"/>
    <property type="match status" value="1"/>
</dbReference>
<comment type="catalytic activity">
    <reaction evidence="5">
        <text>alpha-D-glucose 1-phosphate + UTP + H(+) = UDP-alpha-D-glucose + diphosphate</text>
        <dbReference type="Rhea" id="RHEA:19889"/>
        <dbReference type="ChEBI" id="CHEBI:15378"/>
        <dbReference type="ChEBI" id="CHEBI:33019"/>
        <dbReference type="ChEBI" id="CHEBI:46398"/>
        <dbReference type="ChEBI" id="CHEBI:58601"/>
        <dbReference type="ChEBI" id="CHEBI:58885"/>
        <dbReference type="EC" id="2.7.7.9"/>
    </reaction>
</comment>
<proteinExistence type="inferred from homology"/>
<dbReference type="PANTHER" id="PTHR43197">
    <property type="entry name" value="UTP--GLUCOSE-1-PHOSPHATE URIDYLYLTRANSFERASE"/>
    <property type="match status" value="1"/>
</dbReference>